<protein>
    <recommendedName>
        <fullName evidence="7">Protein DCL, chloroplastic</fullName>
    </recommendedName>
</protein>
<organism evidence="5 6">
    <name type="scientific">Asparagus officinalis</name>
    <name type="common">Garden asparagus</name>
    <dbReference type="NCBI Taxonomy" id="4686"/>
    <lineage>
        <taxon>Eukaryota</taxon>
        <taxon>Viridiplantae</taxon>
        <taxon>Streptophyta</taxon>
        <taxon>Embryophyta</taxon>
        <taxon>Tracheophyta</taxon>
        <taxon>Spermatophyta</taxon>
        <taxon>Magnoliopsida</taxon>
        <taxon>Liliopsida</taxon>
        <taxon>Asparagales</taxon>
        <taxon>Asparagaceae</taxon>
        <taxon>Asparagoideae</taxon>
        <taxon>Asparagus</taxon>
    </lineage>
</organism>
<dbReference type="InterPro" id="IPR044673">
    <property type="entry name" value="DCL-like"/>
</dbReference>
<evidence type="ECO:0000256" key="1">
    <source>
        <dbReference type="ARBA" id="ARBA00004229"/>
    </source>
</evidence>
<evidence type="ECO:0000256" key="4">
    <source>
        <dbReference type="ARBA" id="ARBA00022946"/>
    </source>
</evidence>
<dbReference type="GO" id="GO:1901259">
    <property type="term" value="P:chloroplast rRNA processing"/>
    <property type="evidence" value="ECO:0007669"/>
    <property type="project" value="TreeGrafter"/>
</dbReference>
<keyword evidence="4" id="KW-0809">Transit peptide</keyword>
<dbReference type="PANTHER" id="PTHR33415">
    <property type="entry name" value="PROTEIN EMBRYO DEFECTIVE 514"/>
    <property type="match status" value="1"/>
</dbReference>
<evidence type="ECO:0000256" key="3">
    <source>
        <dbReference type="ARBA" id="ARBA00022640"/>
    </source>
</evidence>
<dbReference type="GO" id="GO:0009658">
    <property type="term" value="P:chloroplast organization"/>
    <property type="evidence" value="ECO:0007669"/>
    <property type="project" value="UniProtKB-ARBA"/>
</dbReference>
<dbReference type="OrthoDB" id="409625at2759"/>
<evidence type="ECO:0008006" key="7">
    <source>
        <dbReference type="Google" id="ProtNLM"/>
    </source>
</evidence>
<keyword evidence="3" id="KW-0934">Plastid</keyword>
<dbReference type="Gramene" id="ONK67230">
    <property type="protein sequence ID" value="ONK67230"/>
    <property type="gene ID" value="A4U43_C06F17990"/>
</dbReference>
<comment type="subcellular location">
    <subcellularLocation>
        <location evidence="1">Plastid</location>
        <location evidence="1">Chloroplast</location>
    </subcellularLocation>
</comment>
<dbReference type="Proteomes" id="UP000243459">
    <property type="component" value="Chromosome 6"/>
</dbReference>
<dbReference type="PANTHER" id="PTHR33415:SF15">
    <property type="entry name" value="PROTEIN DCL HOMOLOG, CHLOROPLASTIC"/>
    <property type="match status" value="1"/>
</dbReference>
<keyword evidence="2" id="KW-0150">Chloroplast</keyword>
<gene>
    <name evidence="5" type="ORF">A4U43_C06F17990</name>
</gene>
<dbReference type="GO" id="GO:0009507">
    <property type="term" value="C:chloroplast"/>
    <property type="evidence" value="ECO:0007669"/>
    <property type="project" value="UniProtKB-SubCell"/>
</dbReference>
<proteinExistence type="predicted"/>
<dbReference type="AlphaFoldDB" id="A0A5P1ET44"/>
<name>A0A5P1ET44_ASPOF</name>
<keyword evidence="6" id="KW-1185">Reference proteome</keyword>
<reference evidence="6" key="1">
    <citation type="journal article" date="2017" name="Nat. Commun.">
        <title>The asparagus genome sheds light on the origin and evolution of a young Y chromosome.</title>
        <authorList>
            <person name="Harkess A."/>
            <person name="Zhou J."/>
            <person name="Xu C."/>
            <person name="Bowers J.E."/>
            <person name="Van der Hulst R."/>
            <person name="Ayyampalayam S."/>
            <person name="Mercati F."/>
            <person name="Riccardi P."/>
            <person name="McKain M.R."/>
            <person name="Kakrana A."/>
            <person name="Tang H."/>
            <person name="Ray J."/>
            <person name="Groenendijk J."/>
            <person name="Arikit S."/>
            <person name="Mathioni S.M."/>
            <person name="Nakano M."/>
            <person name="Shan H."/>
            <person name="Telgmann-Rauber A."/>
            <person name="Kanno A."/>
            <person name="Yue Z."/>
            <person name="Chen H."/>
            <person name="Li W."/>
            <person name="Chen Y."/>
            <person name="Xu X."/>
            <person name="Zhang Y."/>
            <person name="Luo S."/>
            <person name="Chen H."/>
            <person name="Gao J."/>
            <person name="Mao Z."/>
            <person name="Pires J.C."/>
            <person name="Luo M."/>
            <person name="Kudrna D."/>
            <person name="Wing R.A."/>
            <person name="Meyers B.C."/>
            <person name="Yi K."/>
            <person name="Kong H."/>
            <person name="Lavrijsen P."/>
            <person name="Sunseri F."/>
            <person name="Falavigna A."/>
            <person name="Ye Y."/>
            <person name="Leebens-Mack J.H."/>
            <person name="Chen G."/>
        </authorList>
    </citation>
    <scope>NUCLEOTIDE SEQUENCE [LARGE SCALE GENOMIC DNA]</scope>
    <source>
        <strain evidence="6">cv. DH0086</strain>
    </source>
</reference>
<evidence type="ECO:0000256" key="2">
    <source>
        <dbReference type="ARBA" id="ARBA00022528"/>
    </source>
</evidence>
<accession>A0A5P1ET44</accession>
<dbReference type="OMA" id="QWIDWED"/>
<sequence>MALVWVSSPSRFLHKNPNSIPFSSPIHPFSLCILTVRTTKTHGVSKASGQQDPSLLRKPLVTSTLPAEEAEEKGKRAKAADGWLDWEDQILEDTVPLVGFVRTILHSGKYNSGDRLIPEHEKIVLERLLEYHPAFERKIGCGIDYITIGFHPEFENSRCLFIVRKDGELVDFSYWKCIKGLIRKNYPLYADSFILRHFRKRRDLD</sequence>
<dbReference type="Pfam" id="PF11523">
    <property type="entry name" value="DUF3223"/>
    <property type="match status" value="1"/>
</dbReference>
<evidence type="ECO:0000313" key="6">
    <source>
        <dbReference type="Proteomes" id="UP000243459"/>
    </source>
</evidence>
<dbReference type="FunFam" id="3.10.450.40:FF:000008">
    <property type="entry name" value="Protein DCL, chloroplastic"/>
    <property type="match status" value="1"/>
</dbReference>
<evidence type="ECO:0000313" key="5">
    <source>
        <dbReference type="EMBL" id="ONK67230.1"/>
    </source>
</evidence>
<dbReference type="EMBL" id="CM007386">
    <property type="protein sequence ID" value="ONK67230.1"/>
    <property type="molecule type" value="Genomic_DNA"/>
</dbReference>
<dbReference type="Gene3D" id="3.10.450.40">
    <property type="match status" value="1"/>
</dbReference>